<sequence>MFQKAALGEGSGGIQGEVGRRVGGLRIPGAALPRSGRGSTVVRKFEHWGTTFVSSQTGGRCRLTGPQRRPDRGTAQGHGPRRGTRRTPSGLGSTEPEPPLPPPPPPAALAAASAKPSFRHQRRRLTTCRPRPLLEPGWPPGNEYGQSQAQDARQWRPPWPFSPNADRGSRGRGNGGPSRGQGRRFAGSPSRHSLRYRKPRPPCSLPSAPDRLPGVAAALPPPAAALTARPHRQRLPPAAGPARAPGSRPFAGPGAGRARASRYRRTPSTRLLRGCGPGLGMRWVGGRARVNRLYSLNLLRPQTRV</sequence>
<evidence type="ECO:0000313" key="2">
    <source>
        <dbReference type="Proteomes" id="UP001652662"/>
    </source>
</evidence>
<feature type="compositionally biased region" description="Pro residues" evidence="1">
    <location>
        <begin position="96"/>
        <end position="107"/>
    </location>
</feature>
<name>A0ABM4M5F4_EQUPR</name>
<protein>
    <submittedName>
        <fullName evidence="3">Splicing factor, proline- and glutamine-rich-like</fullName>
    </submittedName>
</protein>
<feature type="region of interest" description="Disordered" evidence="1">
    <location>
        <begin position="1"/>
        <end position="20"/>
    </location>
</feature>
<dbReference type="Proteomes" id="UP001652662">
    <property type="component" value="Chromosome 24"/>
</dbReference>
<keyword evidence="2" id="KW-1185">Reference proteome</keyword>
<evidence type="ECO:0000256" key="1">
    <source>
        <dbReference type="SAM" id="MobiDB-lite"/>
    </source>
</evidence>
<feature type="compositionally biased region" description="Low complexity" evidence="1">
    <location>
        <begin position="212"/>
        <end position="228"/>
    </location>
</feature>
<feature type="compositionally biased region" description="Basic residues" evidence="1">
    <location>
        <begin position="117"/>
        <end position="126"/>
    </location>
</feature>
<feature type="region of interest" description="Disordered" evidence="1">
    <location>
        <begin position="49"/>
        <end position="271"/>
    </location>
</feature>
<proteinExistence type="predicted"/>
<evidence type="ECO:0000313" key="3">
    <source>
        <dbReference type="RefSeq" id="XP_070447924.1"/>
    </source>
</evidence>
<organism evidence="2 3">
    <name type="scientific">Equus przewalskii</name>
    <name type="common">Przewalski's horse</name>
    <name type="synonym">Equus caballus przewalskii</name>
    <dbReference type="NCBI Taxonomy" id="9798"/>
    <lineage>
        <taxon>Eukaryota</taxon>
        <taxon>Metazoa</taxon>
        <taxon>Chordata</taxon>
        <taxon>Craniata</taxon>
        <taxon>Vertebrata</taxon>
        <taxon>Euteleostomi</taxon>
        <taxon>Mammalia</taxon>
        <taxon>Eutheria</taxon>
        <taxon>Laurasiatheria</taxon>
        <taxon>Perissodactyla</taxon>
        <taxon>Equidae</taxon>
        <taxon>Equus</taxon>
    </lineage>
</organism>
<feature type="compositionally biased region" description="Low complexity" evidence="1">
    <location>
        <begin position="236"/>
        <end position="258"/>
    </location>
</feature>
<gene>
    <name evidence="3" type="primary">LOC139079046</name>
</gene>
<feature type="compositionally biased region" description="Low complexity" evidence="1">
    <location>
        <begin position="86"/>
        <end position="95"/>
    </location>
</feature>
<dbReference type="GeneID" id="139079046"/>
<reference evidence="3" key="1">
    <citation type="submission" date="2025-08" db="UniProtKB">
        <authorList>
            <consortium name="RefSeq"/>
        </authorList>
    </citation>
    <scope>IDENTIFICATION</scope>
    <source>
        <tissue evidence="3">Blood</tissue>
    </source>
</reference>
<dbReference type="RefSeq" id="XP_070447924.1">
    <property type="nucleotide sequence ID" value="XM_070591823.1"/>
</dbReference>
<accession>A0ABM4M5F4</accession>